<accession>A0A4Q2R6J6</accession>
<comment type="similarity">
    <text evidence="1 8">Belongs to the cytochrome P450 family.</text>
</comment>
<evidence type="ECO:0000256" key="2">
    <source>
        <dbReference type="ARBA" id="ARBA00022617"/>
    </source>
</evidence>
<evidence type="ECO:0000256" key="3">
    <source>
        <dbReference type="ARBA" id="ARBA00022723"/>
    </source>
</evidence>
<dbReference type="SUPFAM" id="SSF48264">
    <property type="entry name" value="Cytochrome P450"/>
    <property type="match status" value="1"/>
</dbReference>
<dbReference type="InterPro" id="IPR002401">
    <property type="entry name" value="Cyt_P450_E_grp-I"/>
</dbReference>
<dbReference type="InterPro" id="IPR001128">
    <property type="entry name" value="Cyt_P450"/>
</dbReference>
<evidence type="ECO:0000256" key="7">
    <source>
        <dbReference type="PIRSR" id="PIRSR602401-1"/>
    </source>
</evidence>
<name>A0A4Q2R6J6_9HYPH</name>
<dbReference type="InterPro" id="IPR017972">
    <property type="entry name" value="Cyt_P450_CS"/>
</dbReference>
<dbReference type="PANTHER" id="PTHR24291:SF50">
    <property type="entry name" value="BIFUNCTIONAL ALBAFLAVENONE MONOOXYGENASE_TERPENE SYNTHASE"/>
    <property type="match status" value="1"/>
</dbReference>
<dbReference type="Proteomes" id="UP000289411">
    <property type="component" value="Unassembled WGS sequence"/>
</dbReference>
<dbReference type="InterPro" id="IPR036396">
    <property type="entry name" value="Cyt_P450_sf"/>
</dbReference>
<comment type="caution">
    <text evidence="9">The sequence shown here is derived from an EMBL/GenBank/DDBJ whole genome shotgun (WGS) entry which is preliminary data.</text>
</comment>
<keyword evidence="4 8" id="KW-0560">Oxidoreductase</keyword>
<dbReference type="Pfam" id="PF00067">
    <property type="entry name" value="p450"/>
    <property type="match status" value="1"/>
</dbReference>
<keyword evidence="5 7" id="KW-0408">Iron</keyword>
<dbReference type="AlphaFoldDB" id="A0A4Q2R6J6"/>
<evidence type="ECO:0000256" key="5">
    <source>
        <dbReference type="ARBA" id="ARBA00023004"/>
    </source>
</evidence>
<gene>
    <name evidence="9" type="ORF">D3272_23205</name>
</gene>
<protein>
    <submittedName>
        <fullName evidence="9">Cytochrome P450</fullName>
    </submittedName>
</protein>
<evidence type="ECO:0000256" key="1">
    <source>
        <dbReference type="ARBA" id="ARBA00010617"/>
    </source>
</evidence>
<dbReference type="PROSITE" id="PS00086">
    <property type="entry name" value="CYTOCHROME_P450"/>
    <property type="match status" value="1"/>
</dbReference>
<evidence type="ECO:0000313" key="9">
    <source>
        <dbReference type="EMBL" id="RYB01992.1"/>
    </source>
</evidence>
<dbReference type="PRINTS" id="PR00463">
    <property type="entry name" value="EP450I"/>
</dbReference>
<evidence type="ECO:0000313" key="10">
    <source>
        <dbReference type="Proteomes" id="UP000289411"/>
    </source>
</evidence>
<evidence type="ECO:0000256" key="4">
    <source>
        <dbReference type="ARBA" id="ARBA00023002"/>
    </source>
</evidence>
<dbReference type="GO" id="GO:0005506">
    <property type="term" value="F:iron ion binding"/>
    <property type="evidence" value="ECO:0007669"/>
    <property type="project" value="InterPro"/>
</dbReference>
<keyword evidence="6 8" id="KW-0503">Monooxygenase</keyword>
<proteinExistence type="inferred from homology"/>
<keyword evidence="3 7" id="KW-0479">Metal-binding</keyword>
<reference evidence="9 10" key="2">
    <citation type="submission" date="2019-02" db="EMBL/GenBank/DDBJ databases">
        <title>'Lichenibacterium ramalinii' gen. nov. sp. nov., 'Lichenibacterium minor' gen. nov. sp. nov.</title>
        <authorList>
            <person name="Pankratov T."/>
        </authorList>
    </citation>
    <scope>NUCLEOTIDE SEQUENCE [LARGE SCALE GENOMIC DNA]</scope>
    <source>
        <strain evidence="9 10">RmlP001</strain>
    </source>
</reference>
<comment type="cofactor">
    <cofactor evidence="7">
        <name>heme</name>
        <dbReference type="ChEBI" id="CHEBI:30413"/>
    </cofactor>
</comment>
<dbReference type="EMBL" id="QYBC01000025">
    <property type="protein sequence ID" value="RYB01992.1"/>
    <property type="molecule type" value="Genomic_DNA"/>
</dbReference>
<dbReference type="InterPro" id="IPR050196">
    <property type="entry name" value="Cytochrome_P450_Monoox"/>
</dbReference>
<dbReference type="OrthoDB" id="9764248at2"/>
<dbReference type="PRINTS" id="PR00385">
    <property type="entry name" value="P450"/>
</dbReference>
<organism evidence="9 10">
    <name type="scientific">Lichenibacterium ramalinae</name>
    <dbReference type="NCBI Taxonomy" id="2316527"/>
    <lineage>
        <taxon>Bacteria</taxon>
        <taxon>Pseudomonadati</taxon>
        <taxon>Pseudomonadota</taxon>
        <taxon>Alphaproteobacteria</taxon>
        <taxon>Hyphomicrobiales</taxon>
        <taxon>Lichenihabitantaceae</taxon>
        <taxon>Lichenibacterium</taxon>
    </lineage>
</organism>
<evidence type="ECO:0000256" key="8">
    <source>
        <dbReference type="RuleBase" id="RU000461"/>
    </source>
</evidence>
<dbReference type="GO" id="GO:0016705">
    <property type="term" value="F:oxidoreductase activity, acting on paired donors, with incorporation or reduction of molecular oxygen"/>
    <property type="evidence" value="ECO:0007669"/>
    <property type="project" value="InterPro"/>
</dbReference>
<dbReference type="GO" id="GO:0004497">
    <property type="term" value="F:monooxygenase activity"/>
    <property type="evidence" value="ECO:0007669"/>
    <property type="project" value="UniProtKB-KW"/>
</dbReference>
<dbReference type="PANTHER" id="PTHR24291">
    <property type="entry name" value="CYTOCHROME P450 FAMILY 4"/>
    <property type="match status" value="1"/>
</dbReference>
<keyword evidence="2 7" id="KW-0349">Heme</keyword>
<reference evidence="9 10" key="1">
    <citation type="submission" date="2018-09" db="EMBL/GenBank/DDBJ databases">
        <authorList>
            <person name="Grouzdev D.S."/>
            <person name="Krutkina M.S."/>
        </authorList>
    </citation>
    <scope>NUCLEOTIDE SEQUENCE [LARGE SCALE GENOMIC DNA]</scope>
    <source>
        <strain evidence="9 10">RmlP001</strain>
    </source>
</reference>
<keyword evidence="10" id="KW-1185">Reference proteome</keyword>
<evidence type="ECO:0000256" key="6">
    <source>
        <dbReference type="ARBA" id="ARBA00023033"/>
    </source>
</evidence>
<feature type="binding site" description="axial binding residue" evidence="7">
    <location>
        <position position="376"/>
    </location>
    <ligand>
        <name>heme</name>
        <dbReference type="ChEBI" id="CHEBI:30413"/>
    </ligand>
    <ligandPart>
        <name>Fe</name>
        <dbReference type="ChEBI" id="CHEBI:18248"/>
    </ligandPart>
</feature>
<dbReference type="GO" id="GO:0020037">
    <property type="term" value="F:heme binding"/>
    <property type="evidence" value="ECO:0007669"/>
    <property type="project" value="InterPro"/>
</dbReference>
<dbReference type="Gene3D" id="1.10.630.10">
    <property type="entry name" value="Cytochrome P450"/>
    <property type="match status" value="1"/>
</dbReference>
<sequence length="433" mass="47627">MVRSLIDVWPDAVYSKALVETRLLGRTTVFVTDPRLIRTLLVDHADALAREEVAQRALVPALGNGILTSDGAAWRLQRRTVASAFRPDCIRALVPRMHEAARRTSERWSRRSPHEPFDLLKDMMRTALDIVLAALVSGDSALDVDAFEQALETYIGTTNWKMAYAMVGVPSWVPHPRQGTGAEAAAASRAAMAAIVARRRTSGVQGTDLLGMLLGARDPETGTPMDDAAIVDNLLTFIAAGHETTALALTWTLRLLHDHPEVERRVLDEIEVIRPDFTGDPACVDRLVYTRQVLMESMRLFPPAPLIVRRTTRPVPLDGTTVQAGSSVHIPIYALHRQERLWPRAQTFDPDRFAPGPAAERERFAYMPFGAGPRVCIGAGLAMTEALVVLASLLPSYRLRPRQATPPRPEMRITLRPAGGMSVTIARRGSSHG</sequence>